<accession>A0A8S1ACZ0</accession>
<dbReference type="AlphaFoldDB" id="A0A8S1ACZ0"/>
<dbReference type="Proteomes" id="UP000494106">
    <property type="component" value="Unassembled WGS sequence"/>
</dbReference>
<keyword evidence="3" id="KW-1185">Reference proteome</keyword>
<feature type="compositionally biased region" description="Basic and acidic residues" evidence="1">
    <location>
        <begin position="53"/>
        <end position="62"/>
    </location>
</feature>
<dbReference type="EMBL" id="CADEBC010000521">
    <property type="protein sequence ID" value="CAB3244451.1"/>
    <property type="molecule type" value="Genomic_DNA"/>
</dbReference>
<feature type="region of interest" description="Disordered" evidence="1">
    <location>
        <begin position="53"/>
        <end position="75"/>
    </location>
</feature>
<name>A0A8S1ACZ0_ARCPL</name>
<dbReference type="OrthoDB" id="6776808at2759"/>
<evidence type="ECO:0000313" key="3">
    <source>
        <dbReference type="Proteomes" id="UP000494106"/>
    </source>
</evidence>
<proteinExistence type="predicted"/>
<gene>
    <name evidence="2" type="ORF">APLA_LOCUS9943</name>
</gene>
<organism evidence="2 3">
    <name type="scientific">Arctia plantaginis</name>
    <name type="common">Wood tiger moth</name>
    <name type="synonym">Phalaena plantaginis</name>
    <dbReference type="NCBI Taxonomy" id="874455"/>
    <lineage>
        <taxon>Eukaryota</taxon>
        <taxon>Metazoa</taxon>
        <taxon>Ecdysozoa</taxon>
        <taxon>Arthropoda</taxon>
        <taxon>Hexapoda</taxon>
        <taxon>Insecta</taxon>
        <taxon>Pterygota</taxon>
        <taxon>Neoptera</taxon>
        <taxon>Endopterygota</taxon>
        <taxon>Lepidoptera</taxon>
        <taxon>Glossata</taxon>
        <taxon>Ditrysia</taxon>
        <taxon>Noctuoidea</taxon>
        <taxon>Erebidae</taxon>
        <taxon>Arctiinae</taxon>
        <taxon>Arctia</taxon>
    </lineage>
</organism>
<reference evidence="2 3" key="1">
    <citation type="submission" date="2020-04" db="EMBL/GenBank/DDBJ databases">
        <authorList>
            <person name="Wallbank WR R."/>
            <person name="Pardo Diaz C."/>
            <person name="Kozak K."/>
            <person name="Martin S."/>
            <person name="Jiggins C."/>
            <person name="Moest M."/>
            <person name="Warren A I."/>
            <person name="Byers J.R.P. K."/>
            <person name="Montejo-Kovacevich G."/>
            <person name="Yen C E."/>
        </authorList>
    </citation>
    <scope>NUCLEOTIDE SEQUENCE [LARGE SCALE GENOMIC DNA]</scope>
</reference>
<comment type="caution">
    <text evidence="2">The sequence shown here is derived from an EMBL/GenBank/DDBJ whole genome shotgun (WGS) entry which is preliminary data.</text>
</comment>
<protein>
    <submittedName>
        <fullName evidence="2">Uncharacterized protein</fullName>
    </submittedName>
</protein>
<evidence type="ECO:0000313" key="2">
    <source>
        <dbReference type="EMBL" id="CAB3244451.1"/>
    </source>
</evidence>
<evidence type="ECO:0000256" key="1">
    <source>
        <dbReference type="SAM" id="MobiDB-lite"/>
    </source>
</evidence>
<sequence>MITIERSKLNIRILVQAFKDVLSVATVFFLVLTVGAEKKIELQDIEEDNLKSEKESVIHKSDQGSQNSGSGTGPGLVPFDLVKNNLLRYFGHQPPPPQQRYVHQYAVTETPERSSTARTVQYSPPTAPQQAMVGYLSNFPMQVYLIPQYYFDHTLNNRPQINQQSHSQYQPQGETRVAPYQTAPSNAIQTQSNYIEVPAYVAPTGKTYVPQYTSPVYVGYQAQPTASPTQATVTPVETYQVPVIEYTPKVVQPTNAPTSYYHNPQYNDNNSVDDEQVHEDGQRQYHIQTEIPLHKQMPEFPRHYNSRVPIREDYRPLHSNTITELPHPNPVLLRGSPSHLAHIPKALPVYRPLTKPVYQGGLGQVSSTISQRPHDIYGPPPFKRRPTSLIDSYIPSKVQIEYLKRGLVKEPSAVYDALASGRLPHLIPRNYERGFLPNQMYHTGAGAVTYGHYKRTPKVDKVQQ</sequence>